<dbReference type="PANTHER" id="PTHR12526">
    <property type="entry name" value="GLYCOSYLTRANSFERASE"/>
    <property type="match status" value="1"/>
</dbReference>
<evidence type="ECO:0000259" key="1">
    <source>
        <dbReference type="Pfam" id="PF00534"/>
    </source>
</evidence>
<dbReference type="AlphaFoldDB" id="A0A7W6LKP9"/>
<organism evidence="3 4">
    <name type="scientific">Rhizobium rhizoryzae</name>
    <dbReference type="NCBI Taxonomy" id="451876"/>
    <lineage>
        <taxon>Bacteria</taxon>
        <taxon>Pseudomonadati</taxon>
        <taxon>Pseudomonadota</taxon>
        <taxon>Alphaproteobacteria</taxon>
        <taxon>Hyphomicrobiales</taxon>
        <taxon>Rhizobiaceae</taxon>
        <taxon>Rhizobium/Agrobacterium group</taxon>
        <taxon>Rhizobium</taxon>
    </lineage>
</organism>
<dbReference type="Pfam" id="PF00534">
    <property type="entry name" value="Glycos_transf_1"/>
    <property type="match status" value="1"/>
</dbReference>
<reference evidence="3 4" key="1">
    <citation type="submission" date="2020-08" db="EMBL/GenBank/DDBJ databases">
        <title>Genomic Encyclopedia of Type Strains, Phase IV (KMG-IV): sequencing the most valuable type-strain genomes for metagenomic binning, comparative biology and taxonomic classification.</title>
        <authorList>
            <person name="Goeker M."/>
        </authorList>
    </citation>
    <scope>NUCLEOTIDE SEQUENCE [LARGE SCALE GENOMIC DNA]</scope>
    <source>
        <strain evidence="3 4">DSM 29514</strain>
    </source>
</reference>
<dbReference type="EC" id="2.4.1.-" evidence="3"/>
<evidence type="ECO:0000313" key="3">
    <source>
        <dbReference type="EMBL" id="MBB4146119.1"/>
    </source>
</evidence>
<feature type="domain" description="Glycosyltransferase subfamily 4-like N-terminal" evidence="2">
    <location>
        <begin position="15"/>
        <end position="170"/>
    </location>
</feature>
<dbReference type="Gene3D" id="3.40.50.2000">
    <property type="entry name" value="Glycogen Phosphorylase B"/>
    <property type="match status" value="2"/>
</dbReference>
<keyword evidence="4" id="KW-1185">Reference proteome</keyword>
<proteinExistence type="predicted"/>
<dbReference type="InterPro" id="IPR001296">
    <property type="entry name" value="Glyco_trans_1"/>
</dbReference>
<dbReference type="CDD" id="cd03795">
    <property type="entry name" value="GT4_WfcD-like"/>
    <property type="match status" value="1"/>
</dbReference>
<name>A0A7W6LKP9_9HYPH</name>
<dbReference type="GO" id="GO:0016757">
    <property type="term" value="F:glycosyltransferase activity"/>
    <property type="evidence" value="ECO:0007669"/>
    <property type="project" value="UniProtKB-KW"/>
</dbReference>
<dbReference type="SUPFAM" id="SSF53756">
    <property type="entry name" value="UDP-Glycosyltransferase/glycogen phosphorylase"/>
    <property type="match status" value="1"/>
</dbReference>
<keyword evidence="3" id="KW-0328">Glycosyltransferase</keyword>
<dbReference type="RefSeq" id="WP_165130451.1">
    <property type="nucleotide sequence ID" value="NZ_CP049248.1"/>
</dbReference>
<dbReference type="PANTHER" id="PTHR12526:SF627">
    <property type="entry name" value="D-RHAMNOSYLTRANSFERASE WBPZ"/>
    <property type="match status" value="1"/>
</dbReference>
<gene>
    <name evidence="3" type="ORF">GGQ72_004689</name>
</gene>
<protein>
    <submittedName>
        <fullName evidence="3">Rhamnosyl/mannosyltransferase</fullName>
        <ecNumber evidence="3">2.4.1.-</ecNumber>
    </submittedName>
</protein>
<evidence type="ECO:0000259" key="2">
    <source>
        <dbReference type="Pfam" id="PF13439"/>
    </source>
</evidence>
<dbReference type="Proteomes" id="UP000519897">
    <property type="component" value="Unassembled WGS sequence"/>
</dbReference>
<comment type="caution">
    <text evidence="3">The sequence shown here is derived from an EMBL/GenBank/DDBJ whole genome shotgun (WGS) entry which is preliminary data.</text>
</comment>
<dbReference type="EMBL" id="JACIEC010000019">
    <property type="protein sequence ID" value="MBB4146119.1"/>
    <property type="molecule type" value="Genomic_DNA"/>
</dbReference>
<dbReference type="Pfam" id="PF13439">
    <property type="entry name" value="Glyco_transf_4"/>
    <property type="match status" value="1"/>
</dbReference>
<sequence length="375" mass="41501">MRVLHFFKTYWPDTFGGVERTIHALAKGCRAHGIEADVLSLSPSPKPEPFEFDDHRVTQVKCDLDVASTGFSREAFGAFRRLAKEADVINYHFPWPFMDMVEMVVPHGKPVVVTYHSDIVKQKLLLKLYSPLMHRFLARADRIIATSPNYLASSPVLQRHRDKVQVVPLGLAEADYPAADSARTEHWRQRFPGGFFLFVGVLRYYKGIHILYEAAKRTQLPIVVIGGGGAEEEFRNRAAADGLSNLHFLGPLEDIDKTALFSLCRALVFPSHLRSEAFGLSLVEAAMAAKPMISCEIGTGTSYVNLNGETGITIAPADPQALASAMQVLWQDEALCARYGAAARLRYEAMFTANCMTAAYAQIYRDVAKSGKAGC</sequence>
<keyword evidence="3" id="KW-0808">Transferase</keyword>
<dbReference type="InterPro" id="IPR028098">
    <property type="entry name" value="Glyco_trans_4-like_N"/>
</dbReference>
<accession>A0A7W6LKP9</accession>
<evidence type="ECO:0000313" key="4">
    <source>
        <dbReference type="Proteomes" id="UP000519897"/>
    </source>
</evidence>
<feature type="domain" description="Glycosyl transferase family 1" evidence="1">
    <location>
        <begin position="195"/>
        <end position="345"/>
    </location>
</feature>